<evidence type="ECO:0000313" key="3">
    <source>
        <dbReference type="WBParaSite" id="sdigi.contig81.g3859.t1"/>
    </source>
</evidence>
<evidence type="ECO:0000256" key="1">
    <source>
        <dbReference type="SAM" id="MobiDB-lite"/>
    </source>
</evidence>
<organism evidence="2 3">
    <name type="scientific">Setaria digitata</name>
    <dbReference type="NCBI Taxonomy" id="48799"/>
    <lineage>
        <taxon>Eukaryota</taxon>
        <taxon>Metazoa</taxon>
        <taxon>Ecdysozoa</taxon>
        <taxon>Nematoda</taxon>
        <taxon>Chromadorea</taxon>
        <taxon>Rhabditida</taxon>
        <taxon>Spirurina</taxon>
        <taxon>Spiruromorpha</taxon>
        <taxon>Filarioidea</taxon>
        <taxon>Setariidae</taxon>
        <taxon>Setaria</taxon>
    </lineage>
</organism>
<keyword evidence="2" id="KW-1185">Reference proteome</keyword>
<dbReference type="AlphaFoldDB" id="A0A915Q5L6"/>
<name>A0A915Q5L6_9BILA</name>
<evidence type="ECO:0000313" key="2">
    <source>
        <dbReference type="Proteomes" id="UP000887581"/>
    </source>
</evidence>
<feature type="region of interest" description="Disordered" evidence="1">
    <location>
        <begin position="115"/>
        <end position="138"/>
    </location>
</feature>
<proteinExistence type="predicted"/>
<dbReference type="Proteomes" id="UP000887581">
    <property type="component" value="Unplaced"/>
</dbReference>
<protein>
    <submittedName>
        <fullName evidence="3">Uncharacterized protein</fullName>
    </submittedName>
</protein>
<reference evidence="3" key="1">
    <citation type="submission" date="2022-11" db="UniProtKB">
        <authorList>
            <consortium name="WormBaseParasite"/>
        </authorList>
    </citation>
    <scope>IDENTIFICATION</scope>
</reference>
<sequence length="322" mass="36264">MPCKINLDQNDKKLSKVANVRESISTREQQQFYGSLSRRKQGRIETNIQRVHHRSRSAGSDNLFSLRLSSPCKQSLINMSSVRCDNHSASTNGLLNPFKATKKFLKKIYDSATLPSRTHSKGSVSERNDIPTTSRSTEHSFLETKYAAELPFNEQNYECGRNITSGTYAFDTNHSSIIAPSTVKPTMLIDDTMNDSGLSRSISSSDSQKTSSGDFRSWNDVFNHLKREMVYEVLASPVIVIDNDTIKVLAGQAYMRQRDAQIFADLQFVELQLRNVKNQALASSKSDYTMSNNNTDLNCTIDNNILDRRQIKLGDLVESMPL</sequence>
<accession>A0A915Q5L6</accession>
<dbReference type="WBParaSite" id="sdigi.contig81.g3859.t1">
    <property type="protein sequence ID" value="sdigi.contig81.g3859.t1"/>
    <property type="gene ID" value="sdigi.contig81.g3859"/>
</dbReference>